<protein>
    <submittedName>
        <fullName evidence="1">Uncharacterized protein</fullName>
    </submittedName>
</protein>
<sequence>MKQVTRKQYSIGLTFLPPFVYYTFLLHHALNVPVGDDFVVILKFLLEWD</sequence>
<name>A0A6L9LB50_9BACT</name>
<gene>
    <name evidence="1" type="ORF">GK108_23020</name>
</gene>
<dbReference type="RefSeq" id="WP_163953564.1">
    <property type="nucleotide sequence ID" value="NZ_JAAFZH010000013.1"/>
</dbReference>
<organism evidence="1 2">
    <name type="scientific">Spirosoma terrae</name>
    <dbReference type="NCBI Taxonomy" id="1968276"/>
    <lineage>
        <taxon>Bacteria</taxon>
        <taxon>Pseudomonadati</taxon>
        <taxon>Bacteroidota</taxon>
        <taxon>Cytophagia</taxon>
        <taxon>Cytophagales</taxon>
        <taxon>Cytophagaceae</taxon>
        <taxon>Spirosoma</taxon>
    </lineage>
</organism>
<dbReference type="EMBL" id="JAAFZH010000013">
    <property type="protein sequence ID" value="NDU97775.1"/>
    <property type="molecule type" value="Genomic_DNA"/>
</dbReference>
<accession>A0A6L9LB50</accession>
<evidence type="ECO:0000313" key="2">
    <source>
        <dbReference type="Proteomes" id="UP000474175"/>
    </source>
</evidence>
<dbReference type="Proteomes" id="UP000474175">
    <property type="component" value="Unassembled WGS sequence"/>
</dbReference>
<proteinExistence type="predicted"/>
<dbReference type="AlphaFoldDB" id="A0A6L9LB50"/>
<comment type="caution">
    <text evidence="1">The sequence shown here is derived from an EMBL/GenBank/DDBJ whole genome shotgun (WGS) entry which is preliminary data.</text>
</comment>
<evidence type="ECO:0000313" key="1">
    <source>
        <dbReference type="EMBL" id="NDU97775.1"/>
    </source>
</evidence>
<keyword evidence="2" id="KW-1185">Reference proteome</keyword>
<reference evidence="1 2" key="1">
    <citation type="submission" date="2020-02" db="EMBL/GenBank/DDBJ databases">
        <title>Draft genome sequence of two Spirosoma agri KCTC 52727 and Spirosoma terrae KCTC 52035.</title>
        <authorList>
            <person name="Rojas J."/>
            <person name="Ambika Manirajan B."/>
            <person name="Suarez C."/>
            <person name="Ratering S."/>
            <person name="Schnell S."/>
        </authorList>
    </citation>
    <scope>NUCLEOTIDE SEQUENCE [LARGE SCALE GENOMIC DNA]</scope>
    <source>
        <strain evidence="1 2">KCTC 52035</strain>
    </source>
</reference>